<accession>A0A0V0H570</accession>
<protein>
    <submittedName>
        <fullName evidence="1">Putative ovule protein</fullName>
    </submittedName>
</protein>
<reference evidence="1" key="1">
    <citation type="submission" date="2015-12" db="EMBL/GenBank/DDBJ databases">
        <title>Gene expression during late stages of embryo sac development: a critical building block for successful pollen-pistil interactions.</title>
        <authorList>
            <person name="Liu Y."/>
            <person name="Joly V."/>
            <person name="Sabar M."/>
            <person name="Matton D.P."/>
        </authorList>
    </citation>
    <scope>NUCLEOTIDE SEQUENCE</scope>
</reference>
<organism evidence="1">
    <name type="scientific">Solanum chacoense</name>
    <name type="common">Chaco potato</name>
    <dbReference type="NCBI Taxonomy" id="4108"/>
    <lineage>
        <taxon>Eukaryota</taxon>
        <taxon>Viridiplantae</taxon>
        <taxon>Streptophyta</taxon>
        <taxon>Embryophyta</taxon>
        <taxon>Tracheophyta</taxon>
        <taxon>Spermatophyta</taxon>
        <taxon>Magnoliopsida</taxon>
        <taxon>eudicotyledons</taxon>
        <taxon>Gunneridae</taxon>
        <taxon>Pentapetalae</taxon>
        <taxon>asterids</taxon>
        <taxon>lamiids</taxon>
        <taxon>Solanales</taxon>
        <taxon>Solanaceae</taxon>
        <taxon>Solanoideae</taxon>
        <taxon>Solaneae</taxon>
        <taxon>Solanum</taxon>
    </lineage>
</organism>
<dbReference type="EMBL" id="GEDG01025866">
    <property type="protein sequence ID" value="JAP14944.1"/>
    <property type="molecule type" value="Transcribed_RNA"/>
</dbReference>
<sequence>MITKFGISICQAFDIYRTFIYLFLSSEPFLYNRSILINLDAELDEFSENNSCQPPLLKIQI</sequence>
<name>A0A0V0H570_SOLCH</name>
<dbReference type="AlphaFoldDB" id="A0A0V0H570"/>
<evidence type="ECO:0000313" key="1">
    <source>
        <dbReference type="EMBL" id="JAP14944.1"/>
    </source>
</evidence>
<proteinExistence type="predicted"/>